<evidence type="ECO:0000256" key="1">
    <source>
        <dbReference type="SAM" id="MobiDB-lite"/>
    </source>
</evidence>
<organism evidence="3 4">
    <name type="scientific">Adiantum capillus-veneris</name>
    <name type="common">Maidenhair fern</name>
    <dbReference type="NCBI Taxonomy" id="13818"/>
    <lineage>
        <taxon>Eukaryota</taxon>
        <taxon>Viridiplantae</taxon>
        <taxon>Streptophyta</taxon>
        <taxon>Embryophyta</taxon>
        <taxon>Tracheophyta</taxon>
        <taxon>Polypodiopsida</taxon>
        <taxon>Polypodiidae</taxon>
        <taxon>Polypodiales</taxon>
        <taxon>Pteridineae</taxon>
        <taxon>Pteridaceae</taxon>
        <taxon>Vittarioideae</taxon>
        <taxon>Adiantum</taxon>
    </lineage>
</organism>
<dbReference type="SMART" id="SM00457">
    <property type="entry name" value="MACPF"/>
    <property type="match status" value="1"/>
</dbReference>
<proteinExistence type="predicted"/>
<dbReference type="PANTHER" id="PTHR33199:SF3">
    <property type="entry name" value="MACPF DOMAIN-CONTAINING PROTEIN CAD1"/>
    <property type="match status" value="1"/>
</dbReference>
<evidence type="ECO:0000313" key="4">
    <source>
        <dbReference type="Proteomes" id="UP000886520"/>
    </source>
</evidence>
<name>A0A9D4Z908_ADICA</name>
<feature type="compositionally biased region" description="Low complexity" evidence="1">
    <location>
        <begin position="543"/>
        <end position="552"/>
    </location>
</feature>
<protein>
    <recommendedName>
        <fullName evidence="2">MACPF domain-containing protein</fullName>
    </recommendedName>
</protein>
<keyword evidence="4" id="KW-1185">Reference proteome</keyword>
<dbReference type="PANTHER" id="PTHR33199">
    <property type="entry name" value="MACPF DOMAIN-CONTAINING PROTEIN CAD1"/>
    <property type="match status" value="1"/>
</dbReference>
<dbReference type="Pfam" id="PF01823">
    <property type="entry name" value="MACPF"/>
    <property type="match status" value="1"/>
</dbReference>
<comment type="caution">
    <text evidence="3">The sequence shown here is derived from an EMBL/GenBank/DDBJ whole genome shotgun (WGS) entry which is preliminary data.</text>
</comment>
<gene>
    <name evidence="3" type="ORF">GOP47_0020776</name>
</gene>
<feature type="domain" description="MACPF" evidence="2">
    <location>
        <begin position="5"/>
        <end position="356"/>
    </location>
</feature>
<feature type="region of interest" description="Disordered" evidence="1">
    <location>
        <begin position="532"/>
        <end position="552"/>
    </location>
</feature>
<dbReference type="InterPro" id="IPR044663">
    <property type="entry name" value="CAD1/NSL1-like"/>
</dbReference>
<dbReference type="GO" id="GO:0005886">
    <property type="term" value="C:plasma membrane"/>
    <property type="evidence" value="ECO:0007669"/>
    <property type="project" value="TreeGrafter"/>
</dbReference>
<sequence>MADEVASHRGAHTTALNAVQALGRGFDVTCDIRLLYCKGTPGSRLVVVDEEHTADLKVLDGLVIPKVSTDIRARPEKPSRPSVGVQDFDQMSELFNKRLGIGGKIPSGIFNAMFSFSGSWQVDASMTKSLALDGVDLPLYSVHLRPPFILCEEVKKAVPSIWDPAALASFIEKYGTHIIMGVEVGGKDIVYVKQHQSSSLAKSEVELQLRKLVETRFQGMETGVVDVRNKLQELPPLSSQKNHSKIVNADSSSSLTGKEVRSHFCCQEEKFDLRLRLNFFSMQDITVIYRRRGGDDLVQDHLEWKKTVYTNPDVLSMWFFPIVVLLDPGPSRENLSRAIEAYTIYKPPLEELQYFLEFQVPRAWAPATNQLGLSRKEPVCPSLQFSLMGPKLFISTDQVSVGRKPITGLRLCLEGSKLNRLAVHVQHLTVLPKILQPHWDAYVAIGAPKWHGPEEQDSRWFEPVLWKNFAHVSTAPVEFSETWFGDASGAYIVTGAQLGVWDFGMKSVLHLKLLYSKVPGCTIRRSVWDHTPTGLQQSKGKKGTSSASSPAVIGSSGAASAATQASQKLSKFVDTTELARGPQDLPGHWLVTGAKLCVEKSNVFLRVKYSLLNY</sequence>
<dbReference type="PROSITE" id="PS51412">
    <property type="entry name" value="MACPF_2"/>
    <property type="match status" value="1"/>
</dbReference>
<dbReference type="Proteomes" id="UP000886520">
    <property type="component" value="Chromosome 20"/>
</dbReference>
<dbReference type="GO" id="GO:2000031">
    <property type="term" value="P:regulation of salicylic acid mediated signaling pathway"/>
    <property type="evidence" value="ECO:0007669"/>
    <property type="project" value="InterPro"/>
</dbReference>
<accession>A0A9D4Z908</accession>
<evidence type="ECO:0000259" key="2">
    <source>
        <dbReference type="PROSITE" id="PS51412"/>
    </source>
</evidence>
<reference evidence="3" key="1">
    <citation type="submission" date="2021-01" db="EMBL/GenBank/DDBJ databases">
        <title>Adiantum capillus-veneris genome.</title>
        <authorList>
            <person name="Fang Y."/>
            <person name="Liao Q."/>
        </authorList>
    </citation>
    <scope>NUCLEOTIDE SEQUENCE</scope>
    <source>
        <strain evidence="3">H3</strain>
        <tissue evidence="3">Leaf</tissue>
    </source>
</reference>
<dbReference type="EMBL" id="JABFUD020000020">
    <property type="protein sequence ID" value="KAI5064106.1"/>
    <property type="molecule type" value="Genomic_DNA"/>
</dbReference>
<dbReference type="InterPro" id="IPR020864">
    <property type="entry name" value="MACPF"/>
</dbReference>
<evidence type="ECO:0000313" key="3">
    <source>
        <dbReference type="EMBL" id="KAI5064106.1"/>
    </source>
</evidence>
<dbReference type="AlphaFoldDB" id="A0A9D4Z908"/>
<dbReference type="GO" id="GO:0012501">
    <property type="term" value="P:programmed cell death"/>
    <property type="evidence" value="ECO:0007669"/>
    <property type="project" value="InterPro"/>
</dbReference>
<dbReference type="OrthoDB" id="6150863at2759"/>
<dbReference type="GO" id="GO:0006952">
    <property type="term" value="P:defense response"/>
    <property type="evidence" value="ECO:0007669"/>
    <property type="project" value="InterPro"/>
</dbReference>